<dbReference type="Gene3D" id="3.90.950.20">
    <property type="entry name" value="CinA-like"/>
    <property type="match status" value="1"/>
</dbReference>
<dbReference type="SMART" id="SM00852">
    <property type="entry name" value="MoCF_biosynth"/>
    <property type="match status" value="1"/>
</dbReference>
<dbReference type="Gene3D" id="3.40.980.10">
    <property type="entry name" value="MoaB/Mog-like domain"/>
    <property type="match status" value="1"/>
</dbReference>
<dbReference type="Pfam" id="PF00994">
    <property type="entry name" value="MoCF_biosynth"/>
    <property type="match status" value="1"/>
</dbReference>
<dbReference type="Gene3D" id="3.30.70.2860">
    <property type="match status" value="1"/>
</dbReference>
<evidence type="ECO:0000256" key="1">
    <source>
        <dbReference type="HAMAP-Rule" id="MF_00226"/>
    </source>
</evidence>
<comment type="caution">
    <text evidence="3">The sequence shown here is derived from an EMBL/GenBank/DDBJ whole genome shotgun (WGS) entry which is preliminary data.</text>
</comment>
<dbReference type="CDD" id="cd00885">
    <property type="entry name" value="cinA"/>
    <property type="match status" value="1"/>
</dbReference>
<dbReference type="InterPro" id="IPR008135">
    <property type="entry name" value="Competence-induced_CinA"/>
</dbReference>
<dbReference type="Proteomes" id="UP001275436">
    <property type="component" value="Unassembled WGS sequence"/>
</dbReference>
<feature type="domain" description="MoaB/Mog" evidence="2">
    <location>
        <begin position="7"/>
        <end position="174"/>
    </location>
</feature>
<name>A0ABQ5TGS0_9BACI</name>
<evidence type="ECO:0000313" key="4">
    <source>
        <dbReference type="Proteomes" id="UP001275436"/>
    </source>
</evidence>
<sequence length="420" mass="46261">MKNYQAEIVAVGTELLLGQIANTNAQWLSEKLASYGINIYNHTVVGDNLGRVEQAFELAQSRSDIVIVTGGLGPTADDLTREGFQQMTGLALVEDQKSMEKIETFFQNRGQTMTPNNRKQARVFEGSTVLTNNAGMAPGMYVHYQSCHWFFLPGVPREMKHISQEELFPFLETLTGKQRIIQSVALKFSGIGESALEHALSDLIEKQTNPTIAPLAQDQAVVIRLTASGETKQEAVEMLEQTKTLILARIGEFCFGEDDESIEEVVVQQLKHLGYSISAAESITGGMFSQKIVSVSGASNVFAGSYITYQTRIKKEVLEIPSETIDSHGVVSHACSDIMASNVSRKMQTNLGISFTGIAGPNEQEGKPVGTVYISLVDDDEVVVSKKFNFTGNRNHIRDRACLKGFEIIYQYLKNKSIKS</sequence>
<dbReference type="InterPro" id="IPR008136">
    <property type="entry name" value="CinA_C"/>
</dbReference>
<comment type="similarity">
    <text evidence="1">Belongs to the CinA family.</text>
</comment>
<dbReference type="SUPFAM" id="SSF53218">
    <property type="entry name" value="Molybdenum cofactor biosynthesis proteins"/>
    <property type="match status" value="1"/>
</dbReference>
<dbReference type="InterPro" id="IPR050101">
    <property type="entry name" value="CinA"/>
</dbReference>
<dbReference type="InterPro" id="IPR041424">
    <property type="entry name" value="CinA_KH"/>
</dbReference>
<dbReference type="Pfam" id="PF18146">
    <property type="entry name" value="CinA_KH"/>
    <property type="match status" value="1"/>
</dbReference>
<accession>A0ABQ5TGS0</accession>
<reference evidence="3 4" key="1">
    <citation type="submission" date="2023-02" db="EMBL/GenBank/DDBJ databases">
        <title>Oceanobacillus kimchii IFOP_LL358 isolated form Alexandrium catenella lab strain.</title>
        <authorList>
            <person name="Gajardo G."/>
            <person name="Ueki S."/>
            <person name="Maruyama F."/>
        </authorList>
    </citation>
    <scope>NUCLEOTIDE SEQUENCE [LARGE SCALE GENOMIC DNA]</scope>
    <source>
        <strain evidence="3 4">IFOP_LL358</strain>
    </source>
</reference>
<dbReference type="RefSeq" id="WP_017796738.1">
    <property type="nucleotide sequence ID" value="NZ_BSKO01000001.1"/>
</dbReference>
<evidence type="ECO:0000313" key="3">
    <source>
        <dbReference type="EMBL" id="GLO66063.1"/>
    </source>
</evidence>
<dbReference type="PANTHER" id="PTHR13939:SF0">
    <property type="entry name" value="NMN AMIDOHYDROLASE-LIKE PROTEIN YFAY"/>
    <property type="match status" value="1"/>
</dbReference>
<gene>
    <name evidence="1 3" type="primary">cinA</name>
    <name evidence="3" type="ORF">MACH08_18470</name>
</gene>
<dbReference type="HAMAP" id="MF_00226_B">
    <property type="entry name" value="CinA_B"/>
    <property type="match status" value="1"/>
</dbReference>
<dbReference type="NCBIfam" id="NF001813">
    <property type="entry name" value="PRK00549.1"/>
    <property type="match status" value="1"/>
</dbReference>
<evidence type="ECO:0000259" key="2">
    <source>
        <dbReference type="SMART" id="SM00852"/>
    </source>
</evidence>
<dbReference type="NCBIfam" id="TIGR00200">
    <property type="entry name" value="cinA_nterm"/>
    <property type="match status" value="1"/>
</dbReference>
<dbReference type="Pfam" id="PF02464">
    <property type="entry name" value="CinA"/>
    <property type="match status" value="1"/>
</dbReference>
<proteinExistence type="inferred from homology"/>
<dbReference type="InterPro" id="IPR036653">
    <property type="entry name" value="CinA-like_C"/>
</dbReference>
<dbReference type="InterPro" id="IPR001453">
    <property type="entry name" value="MoaB/Mog_dom"/>
</dbReference>
<organism evidence="3 4">
    <name type="scientific">Oceanobacillus kimchii</name>
    <dbReference type="NCBI Taxonomy" id="746691"/>
    <lineage>
        <taxon>Bacteria</taxon>
        <taxon>Bacillati</taxon>
        <taxon>Bacillota</taxon>
        <taxon>Bacilli</taxon>
        <taxon>Bacillales</taxon>
        <taxon>Bacillaceae</taxon>
        <taxon>Oceanobacillus</taxon>
    </lineage>
</organism>
<dbReference type="NCBIfam" id="TIGR00177">
    <property type="entry name" value="molyb_syn"/>
    <property type="match status" value="1"/>
</dbReference>
<dbReference type="NCBIfam" id="TIGR00199">
    <property type="entry name" value="PncC_domain"/>
    <property type="match status" value="1"/>
</dbReference>
<keyword evidence="4" id="KW-1185">Reference proteome</keyword>
<dbReference type="PIRSF" id="PIRSF006728">
    <property type="entry name" value="CinA"/>
    <property type="match status" value="1"/>
</dbReference>
<dbReference type="PANTHER" id="PTHR13939">
    <property type="entry name" value="NICOTINAMIDE-NUCLEOTIDE AMIDOHYDROLASE PNCC"/>
    <property type="match status" value="1"/>
</dbReference>
<dbReference type="SUPFAM" id="SSF142433">
    <property type="entry name" value="CinA-like"/>
    <property type="match status" value="1"/>
</dbReference>
<dbReference type="InterPro" id="IPR036425">
    <property type="entry name" value="MoaB/Mog-like_dom_sf"/>
</dbReference>
<protein>
    <recommendedName>
        <fullName evidence="1">Putative competence-damage inducible protein</fullName>
    </recommendedName>
</protein>
<dbReference type="EMBL" id="BSKO01000001">
    <property type="protein sequence ID" value="GLO66063.1"/>
    <property type="molecule type" value="Genomic_DNA"/>
</dbReference>